<evidence type="ECO:0000313" key="2">
    <source>
        <dbReference type="Proteomes" id="UP001386955"/>
    </source>
</evidence>
<reference evidence="1 2" key="1">
    <citation type="submission" date="2024-01" db="EMBL/GenBank/DDBJ databases">
        <title>The genomes of 5 underutilized Papilionoideae crops provide insights into root nodulation and disease resistanc.</title>
        <authorList>
            <person name="Jiang F."/>
        </authorList>
    </citation>
    <scope>NUCLEOTIDE SEQUENCE [LARGE SCALE GENOMIC DNA]</scope>
    <source>
        <strain evidence="1">DUOXIRENSHENG_FW03</strain>
        <tissue evidence="1">Leaves</tissue>
    </source>
</reference>
<comment type="caution">
    <text evidence="1">The sequence shown here is derived from an EMBL/GenBank/DDBJ whole genome shotgun (WGS) entry which is preliminary data.</text>
</comment>
<dbReference type="EMBL" id="JAYMYS010000002">
    <property type="protein sequence ID" value="KAK7407135.1"/>
    <property type="molecule type" value="Genomic_DNA"/>
</dbReference>
<organism evidence="1 2">
    <name type="scientific">Psophocarpus tetragonolobus</name>
    <name type="common">Winged bean</name>
    <name type="synonym">Dolichos tetragonolobus</name>
    <dbReference type="NCBI Taxonomy" id="3891"/>
    <lineage>
        <taxon>Eukaryota</taxon>
        <taxon>Viridiplantae</taxon>
        <taxon>Streptophyta</taxon>
        <taxon>Embryophyta</taxon>
        <taxon>Tracheophyta</taxon>
        <taxon>Spermatophyta</taxon>
        <taxon>Magnoliopsida</taxon>
        <taxon>eudicotyledons</taxon>
        <taxon>Gunneridae</taxon>
        <taxon>Pentapetalae</taxon>
        <taxon>rosids</taxon>
        <taxon>fabids</taxon>
        <taxon>Fabales</taxon>
        <taxon>Fabaceae</taxon>
        <taxon>Papilionoideae</taxon>
        <taxon>50 kb inversion clade</taxon>
        <taxon>NPAAA clade</taxon>
        <taxon>indigoferoid/millettioid clade</taxon>
        <taxon>Phaseoleae</taxon>
        <taxon>Psophocarpus</taxon>
    </lineage>
</organism>
<proteinExistence type="predicted"/>
<name>A0AAN9SYL1_PSOTE</name>
<dbReference type="Proteomes" id="UP001386955">
    <property type="component" value="Unassembled WGS sequence"/>
</dbReference>
<evidence type="ECO:0000313" key="1">
    <source>
        <dbReference type="EMBL" id="KAK7407135.1"/>
    </source>
</evidence>
<gene>
    <name evidence="1" type="ORF">VNO78_08793</name>
</gene>
<protein>
    <submittedName>
        <fullName evidence="1">Uncharacterized protein</fullName>
    </submittedName>
</protein>
<keyword evidence="2" id="KW-1185">Reference proteome</keyword>
<dbReference type="AlphaFoldDB" id="A0AAN9SYL1"/>
<accession>A0AAN9SYL1</accession>
<sequence length="207" mass="23972">MVIHYGTAIDKNKAENIGAFMFNNEPETLHRDWLVVNCKSHNKSSKSNAKFGNNVDPKIHQQNFSRKEKQGTLAFGVNYHEYKDKNLSTPFNYKSMEAKQRNKSLKSDSGHNVNMSHVKKMGNMGDQPSKLTFLMNKRVGPTRVQLSMIWILEQTQLFLKVTSSNRFVFLHEEDNEDLSMEKEHHRDKEILGDRALETTLDNQPVMM</sequence>